<dbReference type="AlphaFoldDB" id="A0A1H0IP28"/>
<proteinExistence type="predicted"/>
<accession>A0A1H0IP28</accession>
<protein>
    <submittedName>
        <fullName evidence="8">Major Facilitator Superfamily protein</fullName>
    </submittedName>
</protein>
<dbReference type="EMBL" id="FNIC01000007">
    <property type="protein sequence ID" value="SDO33133.1"/>
    <property type="molecule type" value="Genomic_DNA"/>
</dbReference>
<dbReference type="PANTHER" id="PTHR42718:SF9">
    <property type="entry name" value="MAJOR FACILITATOR SUPERFAMILY MULTIDRUG TRANSPORTER MFSC"/>
    <property type="match status" value="1"/>
</dbReference>
<dbReference type="GO" id="GO:0005886">
    <property type="term" value="C:plasma membrane"/>
    <property type="evidence" value="ECO:0007669"/>
    <property type="project" value="UniProtKB-SubCell"/>
</dbReference>
<dbReference type="PROSITE" id="PS50850">
    <property type="entry name" value="MFS"/>
    <property type="match status" value="1"/>
</dbReference>
<sequence>MSTEPVVGPTPASPRALLSVVVLCFGGLSAALTQTLVIPIQSELPRLLDTSAANASWVITSTLLAAAVAMPIAGRLADMFGKQRVLMVSAVLLMVGSLICAQADSLLPMLAGRTVQGFATGFIPVGISLMREITPPKMTTSAIAAMSATLGVGGAIGLPLAAWVAQDFNWHALFWMSAGLAVLVTVGVATVVPHIHDGGGGRLDVVGALGLTTGLVATLVAVTKGNAWGWGEPRTLGCLVGGVVVLLVWGWYELRVDDPLCDLRVTAQAPVLLTNLAAVAVGFGMMAQAIVVPQLLQLPSETGFGFGQTILEAGLWMAPGGLMMMVFAPLSGRMMDRAGAKPTLMLGAAVLGSGYLVAAFLTHAPWQVLVASCISSAGVGIGYAAMPTLILAAVPMREAASAVGINALMRSMGTTLAAAVMAMLLTGSTTTFAGTQVPSESAFTLCFVVGAIAAFVGVAITAVIPVVRRQSAPAAEGVRADAVSR</sequence>
<feature type="transmembrane region" description="Helical" evidence="6">
    <location>
        <begin position="110"/>
        <end position="130"/>
    </location>
</feature>
<evidence type="ECO:0000256" key="6">
    <source>
        <dbReference type="SAM" id="Phobius"/>
    </source>
</evidence>
<dbReference type="GO" id="GO:0022857">
    <property type="term" value="F:transmembrane transporter activity"/>
    <property type="evidence" value="ECO:0007669"/>
    <property type="project" value="InterPro"/>
</dbReference>
<keyword evidence="3 6" id="KW-0812">Transmembrane</keyword>
<keyword evidence="5 6" id="KW-0472">Membrane</keyword>
<dbReference type="InterPro" id="IPR020846">
    <property type="entry name" value="MFS_dom"/>
</dbReference>
<feature type="domain" description="Major facilitator superfamily (MFS) profile" evidence="7">
    <location>
        <begin position="19"/>
        <end position="469"/>
    </location>
</feature>
<dbReference type="Gene3D" id="1.20.1250.20">
    <property type="entry name" value="MFS general substrate transporter like domains"/>
    <property type="match status" value="1"/>
</dbReference>
<feature type="transmembrane region" description="Helical" evidence="6">
    <location>
        <begin position="142"/>
        <end position="166"/>
    </location>
</feature>
<feature type="transmembrane region" description="Helical" evidence="6">
    <location>
        <begin position="415"/>
        <end position="435"/>
    </location>
</feature>
<evidence type="ECO:0000256" key="1">
    <source>
        <dbReference type="ARBA" id="ARBA00004651"/>
    </source>
</evidence>
<feature type="transmembrane region" description="Helical" evidence="6">
    <location>
        <begin position="203"/>
        <end position="222"/>
    </location>
</feature>
<dbReference type="InterPro" id="IPR011701">
    <property type="entry name" value="MFS"/>
</dbReference>
<feature type="transmembrane region" description="Helical" evidence="6">
    <location>
        <begin position="234"/>
        <end position="252"/>
    </location>
</feature>
<dbReference type="Gene3D" id="1.20.1720.10">
    <property type="entry name" value="Multidrug resistance protein D"/>
    <property type="match status" value="1"/>
</dbReference>
<dbReference type="InterPro" id="IPR036259">
    <property type="entry name" value="MFS_trans_sf"/>
</dbReference>
<keyword evidence="9" id="KW-1185">Reference proteome</keyword>
<feature type="transmembrane region" description="Helical" evidence="6">
    <location>
        <begin position="85"/>
        <end position="104"/>
    </location>
</feature>
<organism evidence="8 9">
    <name type="scientific">Nocardioides szechwanensis</name>
    <dbReference type="NCBI Taxonomy" id="1005944"/>
    <lineage>
        <taxon>Bacteria</taxon>
        <taxon>Bacillati</taxon>
        <taxon>Actinomycetota</taxon>
        <taxon>Actinomycetes</taxon>
        <taxon>Propionibacteriales</taxon>
        <taxon>Nocardioidaceae</taxon>
        <taxon>Nocardioides</taxon>
    </lineage>
</organism>
<dbReference type="SUPFAM" id="SSF103473">
    <property type="entry name" value="MFS general substrate transporter"/>
    <property type="match status" value="1"/>
</dbReference>
<keyword evidence="4 6" id="KW-1133">Transmembrane helix</keyword>
<evidence type="ECO:0000256" key="5">
    <source>
        <dbReference type="ARBA" id="ARBA00023136"/>
    </source>
</evidence>
<evidence type="ECO:0000256" key="4">
    <source>
        <dbReference type="ARBA" id="ARBA00022989"/>
    </source>
</evidence>
<feature type="transmembrane region" description="Helical" evidence="6">
    <location>
        <begin position="272"/>
        <end position="293"/>
    </location>
</feature>
<dbReference type="Proteomes" id="UP000199004">
    <property type="component" value="Unassembled WGS sequence"/>
</dbReference>
<evidence type="ECO:0000259" key="7">
    <source>
        <dbReference type="PROSITE" id="PS50850"/>
    </source>
</evidence>
<evidence type="ECO:0000256" key="2">
    <source>
        <dbReference type="ARBA" id="ARBA00022448"/>
    </source>
</evidence>
<keyword evidence="2" id="KW-0813">Transport</keyword>
<feature type="transmembrane region" description="Helical" evidence="6">
    <location>
        <begin position="55"/>
        <end position="73"/>
    </location>
</feature>
<gene>
    <name evidence="8" type="ORF">SAMN05192576_3861</name>
</gene>
<dbReference type="STRING" id="1005944.SAMN05192576_3861"/>
<feature type="transmembrane region" description="Helical" evidence="6">
    <location>
        <begin position="368"/>
        <end position="394"/>
    </location>
</feature>
<comment type="subcellular location">
    <subcellularLocation>
        <location evidence="1">Cell membrane</location>
        <topology evidence="1">Multi-pass membrane protein</topology>
    </subcellularLocation>
</comment>
<name>A0A1H0IP28_9ACTN</name>
<feature type="transmembrane region" description="Helical" evidence="6">
    <location>
        <begin position="313"/>
        <end position="332"/>
    </location>
</feature>
<reference evidence="8 9" key="1">
    <citation type="submission" date="2016-10" db="EMBL/GenBank/DDBJ databases">
        <authorList>
            <person name="de Groot N.N."/>
        </authorList>
    </citation>
    <scope>NUCLEOTIDE SEQUENCE [LARGE SCALE GENOMIC DNA]</scope>
    <source>
        <strain evidence="8 9">CGMCC 1.11147</strain>
    </source>
</reference>
<feature type="transmembrane region" description="Helical" evidence="6">
    <location>
        <begin position="172"/>
        <end position="191"/>
    </location>
</feature>
<evidence type="ECO:0000313" key="9">
    <source>
        <dbReference type="Proteomes" id="UP000199004"/>
    </source>
</evidence>
<dbReference type="CDD" id="cd17504">
    <property type="entry name" value="MFS_MMR_MDR_like"/>
    <property type="match status" value="1"/>
</dbReference>
<dbReference type="Pfam" id="PF07690">
    <property type="entry name" value="MFS_1"/>
    <property type="match status" value="2"/>
</dbReference>
<evidence type="ECO:0000313" key="8">
    <source>
        <dbReference type="EMBL" id="SDO33133.1"/>
    </source>
</evidence>
<feature type="transmembrane region" description="Helical" evidence="6">
    <location>
        <begin position="441"/>
        <end position="464"/>
    </location>
</feature>
<dbReference type="PANTHER" id="PTHR42718">
    <property type="entry name" value="MAJOR FACILITATOR SUPERFAMILY MULTIDRUG TRANSPORTER MFSC"/>
    <property type="match status" value="1"/>
</dbReference>
<dbReference type="RefSeq" id="WP_091026425.1">
    <property type="nucleotide sequence ID" value="NZ_BKAE01000009.1"/>
</dbReference>
<dbReference type="OrthoDB" id="4484751at2"/>
<evidence type="ECO:0000256" key="3">
    <source>
        <dbReference type="ARBA" id="ARBA00022692"/>
    </source>
</evidence>
<feature type="transmembrane region" description="Helical" evidence="6">
    <location>
        <begin position="344"/>
        <end position="362"/>
    </location>
</feature>